<dbReference type="Proteomes" id="UP000736787">
    <property type="component" value="Unassembled WGS sequence"/>
</dbReference>
<dbReference type="EMBL" id="RCMK01000491">
    <property type="protein sequence ID" value="KAG2925783.1"/>
    <property type="molecule type" value="Genomic_DNA"/>
</dbReference>
<evidence type="ECO:0000313" key="6">
    <source>
        <dbReference type="EMBL" id="RAW28972.1"/>
    </source>
</evidence>
<evidence type="ECO:0000313" key="2">
    <source>
        <dbReference type="EMBL" id="KAG2906409.1"/>
    </source>
</evidence>
<organism evidence="6 7">
    <name type="scientific">Phytophthora cactorum</name>
    <dbReference type="NCBI Taxonomy" id="29920"/>
    <lineage>
        <taxon>Eukaryota</taxon>
        <taxon>Sar</taxon>
        <taxon>Stramenopiles</taxon>
        <taxon>Oomycota</taxon>
        <taxon>Peronosporomycetes</taxon>
        <taxon>Peronosporales</taxon>
        <taxon>Peronosporaceae</taxon>
        <taxon>Phytophthora</taxon>
    </lineage>
</organism>
<proteinExistence type="predicted"/>
<name>A0A329RZX9_9STRA</name>
<dbReference type="AlphaFoldDB" id="A0A329RZX9"/>
<reference evidence="1" key="2">
    <citation type="submission" date="2018-10" db="EMBL/GenBank/DDBJ databases">
        <title>Effector identification in a new, highly contiguous assembly of the strawberry crown rot pathogen Phytophthora cactorum.</title>
        <authorList>
            <person name="Armitage A.D."/>
            <person name="Nellist C.F."/>
            <person name="Bates H."/>
            <person name="Vickerstaff R.J."/>
            <person name="Harrison R.J."/>
        </authorList>
    </citation>
    <scope>NUCLEOTIDE SEQUENCE</scope>
    <source>
        <strain evidence="1">15-7</strain>
        <strain evidence="2">4032</strain>
        <strain evidence="3">4040</strain>
        <strain evidence="4">P415</strain>
        <strain evidence="5">P421</strain>
    </source>
</reference>
<evidence type="ECO:0008006" key="8">
    <source>
        <dbReference type="Google" id="ProtNLM"/>
    </source>
</evidence>
<dbReference type="Proteomes" id="UP000735874">
    <property type="component" value="Unassembled WGS sequence"/>
</dbReference>
<reference evidence="6 7" key="1">
    <citation type="submission" date="2018-01" db="EMBL/GenBank/DDBJ databases">
        <title>Draft genome of the strawberry crown rot pathogen Phytophthora cactorum.</title>
        <authorList>
            <person name="Armitage A.D."/>
            <person name="Lysoe E."/>
            <person name="Nellist C.F."/>
            <person name="Harrison R.J."/>
            <person name="Brurberg M.B."/>
        </authorList>
    </citation>
    <scope>NUCLEOTIDE SEQUENCE [LARGE SCALE GENOMIC DNA]</scope>
    <source>
        <strain evidence="6 7">10300</strain>
    </source>
</reference>
<dbReference type="EMBL" id="RCML01000351">
    <property type="protein sequence ID" value="KAG2979865.1"/>
    <property type="molecule type" value="Genomic_DNA"/>
</dbReference>
<evidence type="ECO:0000313" key="7">
    <source>
        <dbReference type="Proteomes" id="UP000251314"/>
    </source>
</evidence>
<evidence type="ECO:0000313" key="3">
    <source>
        <dbReference type="EMBL" id="KAG2925783.1"/>
    </source>
</evidence>
<dbReference type="Proteomes" id="UP000251314">
    <property type="component" value="Unassembled WGS sequence"/>
</dbReference>
<evidence type="ECO:0000313" key="1">
    <source>
        <dbReference type="EMBL" id="KAG2852903.1"/>
    </source>
</evidence>
<dbReference type="Proteomes" id="UP000774804">
    <property type="component" value="Unassembled WGS sequence"/>
</dbReference>
<gene>
    <name evidence="6" type="ORF">PC110_g14665</name>
    <name evidence="1" type="ORF">PC113_g14626</name>
    <name evidence="2" type="ORF">PC115_g14297</name>
    <name evidence="3" type="ORF">PC117_g15095</name>
    <name evidence="4" type="ORF">PC118_g11534</name>
    <name evidence="5" type="ORF">PC129_g13167</name>
</gene>
<evidence type="ECO:0000313" key="5">
    <source>
        <dbReference type="EMBL" id="KAG3215956.1"/>
    </source>
</evidence>
<accession>A0A329RZX9</accession>
<dbReference type="EMBL" id="RCMV01000520">
    <property type="protein sequence ID" value="KAG3215956.1"/>
    <property type="molecule type" value="Genomic_DNA"/>
</dbReference>
<dbReference type="Proteomes" id="UP000697107">
    <property type="component" value="Unassembled WGS sequence"/>
</dbReference>
<keyword evidence="7" id="KW-1185">Reference proteome</keyword>
<evidence type="ECO:0000313" key="4">
    <source>
        <dbReference type="EMBL" id="KAG2979865.1"/>
    </source>
</evidence>
<protein>
    <recommendedName>
        <fullName evidence="8">START-like domain</fullName>
    </recommendedName>
</protein>
<sequence length="205" mass="22686">MKLENEVAMLYLDSVSQFPVGSSSKVSMSIKTKRNSVHGDSVEMLSTTPLPCPVDSAAQLVWKDLTTNLSFAQCQKGRQPNSYVKNWVIILEGALENKQIKGVQFLRKYEEPNRVVIVKSGIITLPNDGLQFRDQCWMTITRSDTSPNASVVQGCGRIFLDSYGTNSGSESECFARNTAALKSLGYKLREKAQLLQNRLIDGADS</sequence>
<dbReference type="Proteomes" id="UP000760860">
    <property type="component" value="Unassembled WGS sequence"/>
</dbReference>
<dbReference type="OrthoDB" id="96069at2759"/>
<dbReference type="EMBL" id="RCMG01000511">
    <property type="protein sequence ID" value="KAG2852903.1"/>
    <property type="molecule type" value="Genomic_DNA"/>
</dbReference>
<dbReference type="EMBL" id="RCMI01000540">
    <property type="protein sequence ID" value="KAG2906409.1"/>
    <property type="molecule type" value="Genomic_DNA"/>
</dbReference>
<dbReference type="VEuPathDB" id="FungiDB:PC110_g14665"/>
<dbReference type="EMBL" id="MJFZ01000457">
    <property type="protein sequence ID" value="RAW28972.1"/>
    <property type="molecule type" value="Genomic_DNA"/>
</dbReference>
<comment type="caution">
    <text evidence="6">The sequence shown here is derived from an EMBL/GenBank/DDBJ whole genome shotgun (WGS) entry which is preliminary data.</text>
</comment>